<sequence length="163" mass="18971">MLRREFLKWIGISPVALIPSDTIKIPTSEINVKDRVFVDTEYPIGLKGWAKVLAKTEWLGPDGENTYFRYVVQMHGTSNRSEVFESEIKKNGQKKTISNIKLGDKVEIITTKEKGILVVMNRGESVLGEKWLECYIQDEEEYKRHPKWRRLKLCFIEDLIKIA</sequence>
<proteinExistence type="predicted"/>
<protein>
    <submittedName>
        <fullName evidence="1">Uncharacterized protein</fullName>
    </submittedName>
</protein>
<evidence type="ECO:0000313" key="1">
    <source>
        <dbReference type="EMBL" id="KKM85588.1"/>
    </source>
</evidence>
<name>A0A0F9KV49_9ZZZZ</name>
<accession>A0A0F9KV49</accession>
<comment type="caution">
    <text evidence="1">The sequence shown here is derived from an EMBL/GenBank/DDBJ whole genome shotgun (WGS) entry which is preliminary data.</text>
</comment>
<dbReference type="EMBL" id="LAZR01007386">
    <property type="protein sequence ID" value="KKM85588.1"/>
    <property type="molecule type" value="Genomic_DNA"/>
</dbReference>
<dbReference type="AlphaFoldDB" id="A0A0F9KV49"/>
<gene>
    <name evidence="1" type="ORF">LCGC14_1287580</name>
</gene>
<organism evidence="1">
    <name type="scientific">marine sediment metagenome</name>
    <dbReference type="NCBI Taxonomy" id="412755"/>
    <lineage>
        <taxon>unclassified sequences</taxon>
        <taxon>metagenomes</taxon>
        <taxon>ecological metagenomes</taxon>
    </lineage>
</organism>
<reference evidence="1" key="1">
    <citation type="journal article" date="2015" name="Nature">
        <title>Complex archaea that bridge the gap between prokaryotes and eukaryotes.</title>
        <authorList>
            <person name="Spang A."/>
            <person name="Saw J.H."/>
            <person name="Jorgensen S.L."/>
            <person name="Zaremba-Niedzwiedzka K."/>
            <person name="Martijn J."/>
            <person name="Lind A.E."/>
            <person name="van Eijk R."/>
            <person name="Schleper C."/>
            <person name="Guy L."/>
            <person name="Ettema T.J."/>
        </authorList>
    </citation>
    <scope>NUCLEOTIDE SEQUENCE</scope>
</reference>